<accession>A0A4S8RCS1</accession>
<dbReference type="AlphaFoldDB" id="A0A4S8RCS1"/>
<proteinExistence type="predicted"/>
<gene>
    <name evidence="1" type="ORF">BGAL_0001g00690</name>
</gene>
<protein>
    <submittedName>
        <fullName evidence="1">Uncharacterized protein</fullName>
    </submittedName>
</protein>
<evidence type="ECO:0000313" key="1">
    <source>
        <dbReference type="EMBL" id="THV56007.1"/>
    </source>
</evidence>
<dbReference type="EMBL" id="PQXL01000001">
    <property type="protein sequence ID" value="THV56007.1"/>
    <property type="molecule type" value="Genomic_DNA"/>
</dbReference>
<evidence type="ECO:0000313" key="2">
    <source>
        <dbReference type="Proteomes" id="UP000308671"/>
    </source>
</evidence>
<dbReference type="OrthoDB" id="3526768at2759"/>
<reference evidence="1 2" key="1">
    <citation type="submission" date="2017-12" db="EMBL/GenBank/DDBJ databases">
        <title>Comparative genomics of Botrytis spp.</title>
        <authorList>
            <person name="Valero-Jimenez C.A."/>
            <person name="Tapia P."/>
            <person name="Veloso J."/>
            <person name="Silva-Moreno E."/>
            <person name="Staats M."/>
            <person name="Valdes J.H."/>
            <person name="Van Kan J.A.L."/>
        </authorList>
    </citation>
    <scope>NUCLEOTIDE SEQUENCE [LARGE SCALE GENOMIC DNA]</scope>
    <source>
        <strain evidence="1 2">MUCL435</strain>
    </source>
</reference>
<keyword evidence="2" id="KW-1185">Reference proteome</keyword>
<name>A0A4S8RCS1_9HELO</name>
<sequence length="167" mass="19283">MDRQLRINKAKQEIEAMFEGLDDSDAADIVQICQDAIETIEMRRAKKLRVFREFYKPLSVSDTDENSSAENTQKITNKYFQLYQALPALEKLRDLDETRKNTKNELNFQVIIAEQKEHLENSKDEKKIQATSLFRAGLGIDDKYTGVCFSRHIDGNFTGSENVVNKK</sequence>
<dbReference type="Proteomes" id="UP000308671">
    <property type="component" value="Unassembled WGS sequence"/>
</dbReference>
<organism evidence="1 2">
    <name type="scientific">Botrytis galanthina</name>
    <dbReference type="NCBI Taxonomy" id="278940"/>
    <lineage>
        <taxon>Eukaryota</taxon>
        <taxon>Fungi</taxon>
        <taxon>Dikarya</taxon>
        <taxon>Ascomycota</taxon>
        <taxon>Pezizomycotina</taxon>
        <taxon>Leotiomycetes</taxon>
        <taxon>Helotiales</taxon>
        <taxon>Sclerotiniaceae</taxon>
        <taxon>Botrytis</taxon>
    </lineage>
</organism>
<comment type="caution">
    <text evidence="1">The sequence shown here is derived from an EMBL/GenBank/DDBJ whole genome shotgun (WGS) entry which is preliminary data.</text>
</comment>